<evidence type="ECO:0000313" key="4">
    <source>
        <dbReference type="Proteomes" id="UP001223586"/>
    </source>
</evidence>
<sequence>MFQTLDSFAKVWDFESEATQRVMNNLTDESLHQEVAPGNWTLGKIAWHIVTSTHYIAAQTGLNFEAPAPDTPVPTSAQTIAERYRGVSDALLQAVKTQWTNEDLKTISDFLGKQQTNAFFLMLILNHQNHHRGQMTVLMRQAGLKVPGIYGPSKEEWGQ</sequence>
<dbReference type="Gene3D" id="1.20.120.450">
    <property type="entry name" value="dinb family like domain"/>
    <property type="match status" value="1"/>
</dbReference>
<dbReference type="InterPro" id="IPR007837">
    <property type="entry name" value="DinB"/>
</dbReference>
<evidence type="ECO:0000256" key="2">
    <source>
        <dbReference type="ARBA" id="ARBA00022723"/>
    </source>
</evidence>
<evidence type="ECO:0000256" key="1">
    <source>
        <dbReference type="ARBA" id="ARBA00008635"/>
    </source>
</evidence>
<reference evidence="3 4" key="1">
    <citation type="submission" date="2023-07" db="EMBL/GenBank/DDBJ databases">
        <title>Genomic Encyclopedia of Type Strains, Phase IV (KMG-IV): sequencing the most valuable type-strain genomes for metagenomic binning, comparative biology and taxonomic classification.</title>
        <authorList>
            <person name="Goeker M."/>
        </authorList>
    </citation>
    <scope>NUCLEOTIDE SEQUENCE [LARGE SCALE GENOMIC DNA]</scope>
    <source>
        <strain evidence="3 4">DSM 23837</strain>
    </source>
</reference>
<dbReference type="RefSeq" id="WP_307233058.1">
    <property type="nucleotide sequence ID" value="NZ_JAUSTT010000040.1"/>
</dbReference>
<keyword evidence="2" id="KW-0479">Metal-binding</keyword>
<dbReference type="SUPFAM" id="SSF109854">
    <property type="entry name" value="DinB/YfiT-like putative metalloenzymes"/>
    <property type="match status" value="1"/>
</dbReference>
<comment type="caution">
    <text evidence="3">The sequence shown here is derived from an EMBL/GenBank/DDBJ whole genome shotgun (WGS) entry which is preliminary data.</text>
</comment>
<dbReference type="InterPro" id="IPR034660">
    <property type="entry name" value="DinB/YfiT-like"/>
</dbReference>
<dbReference type="EMBL" id="JAUSTT010000040">
    <property type="protein sequence ID" value="MDQ0178332.1"/>
    <property type="molecule type" value="Genomic_DNA"/>
</dbReference>
<dbReference type="Proteomes" id="UP001223586">
    <property type="component" value="Unassembled WGS sequence"/>
</dbReference>
<accession>A0ABT9WYN9</accession>
<dbReference type="Pfam" id="PF05163">
    <property type="entry name" value="DinB"/>
    <property type="match status" value="1"/>
</dbReference>
<proteinExistence type="inferred from homology"/>
<keyword evidence="4" id="KW-1185">Reference proteome</keyword>
<organism evidence="3 4">
    <name type="scientific">Bacillus chungangensis</name>
    <dbReference type="NCBI Taxonomy" id="587633"/>
    <lineage>
        <taxon>Bacteria</taxon>
        <taxon>Bacillati</taxon>
        <taxon>Bacillota</taxon>
        <taxon>Bacilli</taxon>
        <taxon>Bacillales</taxon>
        <taxon>Bacillaceae</taxon>
        <taxon>Bacillus</taxon>
    </lineage>
</organism>
<gene>
    <name evidence="3" type="ORF">J2S08_004236</name>
</gene>
<evidence type="ECO:0000313" key="3">
    <source>
        <dbReference type="EMBL" id="MDQ0178332.1"/>
    </source>
</evidence>
<comment type="similarity">
    <text evidence="1">Belongs to the DinB family.</text>
</comment>
<protein>
    <submittedName>
        <fullName evidence="3">Damage-inducible protein DinB</fullName>
    </submittedName>
</protein>
<name>A0ABT9WYN9_9BACI</name>